<accession>A0AAV4SCM2</accession>
<dbReference type="EMBL" id="BPLR01009474">
    <property type="protein sequence ID" value="GIY32213.1"/>
    <property type="molecule type" value="Genomic_DNA"/>
</dbReference>
<reference evidence="1 2" key="1">
    <citation type="submission" date="2021-06" db="EMBL/GenBank/DDBJ databases">
        <title>Caerostris extrusa draft genome.</title>
        <authorList>
            <person name="Kono N."/>
            <person name="Arakawa K."/>
        </authorList>
    </citation>
    <scope>NUCLEOTIDE SEQUENCE [LARGE SCALE GENOMIC DNA]</scope>
</reference>
<sequence length="83" mass="9629">MFPFDGSDRVCCLWSVPTGRGHYGNSPRGKTQISINFSKVRLDHIAAELRNSDHVADLVPYEDHRMKKDHHRSFQIMFTMLLI</sequence>
<protein>
    <submittedName>
        <fullName evidence="1">Uncharacterized protein</fullName>
    </submittedName>
</protein>
<comment type="caution">
    <text evidence="1">The sequence shown here is derived from an EMBL/GenBank/DDBJ whole genome shotgun (WGS) entry which is preliminary data.</text>
</comment>
<proteinExistence type="predicted"/>
<name>A0AAV4SCM2_CAEEX</name>
<gene>
    <name evidence="1" type="ORF">CEXT_716841</name>
</gene>
<organism evidence="1 2">
    <name type="scientific">Caerostris extrusa</name>
    <name type="common">Bark spider</name>
    <name type="synonym">Caerostris bankana</name>
    <dbReference type="NCBI Taxonomy" id="172846"/>
    <lineage>
        <taxon>Eukaryota</taxon>
        <taxon>Metazoa</taxon>
        <taxon>Ecdysozoa</taxon>
        <taxon>Arthropoda</taxon>
        <taxon>Chelicerata</taxon>
        <taxon>Arachnida</taxon>
        <taxon>Araneae</taxon>
        <taxon>Araneomorphae</taxon>
        <taxon>Entelegynae</taxon>
        <taxon>Araneoidea</taxon>
        <taxon>Araneidae</taxon>
        <taxon>Caerostris</taxon>
    </lineage>
</organism>
<keyword evidence="2" id="KW-1185">Reference proteome</keyword>
<dbReference type="AlphaFoldDB" id="A0AAV4SCM2"/>
<dbReference type="Proteomes" id="UP001054945">
    <property type="component" value="Unassembled WGS sequence"/>
</dbReference>
<evidence type="ECO:0000313" key="1">
    <source>
        <dbReference type="EMBL" id="GIY32213.1"/>
    </source>
</evidence>
<evidence type="ECO:0000313" key="2">
    <source>
        <dbReference type="Proteomes" id="UP001054945"/>
    </source>
</evidence>